<gene>
    <name evidence="8" type="ORF">FHR99_002120</name>
</gene>
<keyword evidence="6" id="KW-0411">Iron-sulfur</keyword>
<proteinExistence type="predicted"/>
<dbReference type="PROSITE" id="PS51296">
    <property type="entry name" value="RIESKE"/>
    <property type="match status" value="1"/>
</dbReference>
<keyword evidence="8" id="KW-0223">Dioxygenase</keyword>
<dbReference type="AlphaFoldDB" id="A0A7W4Z5T9"/>
<dbReference type="GO" id="GO:0051537">
    <property type="term" value="F:2 iron, 2 sulfur cluster binding"/>
    <property type="evidence" value="ECO:0007669"/>
    <property type="project" value="UniProtKB-KW"/>
</dbReference>
<feature type="domain" description="Rieske" evidence="7">
    <location>
        <begin position="54"/>
        <end position="163"/>
    </location>
</feature>
<comment type="cofactor">
    <cofactor evidence="1">
        <name>Fe cation</name>
        <dbReference type="ChEBI" id="CHEBI:24875"/>
    </cofactor>
</comment>
<evidence type="ECO:0000256" key="5">
    <source>
        <dbReference type="ARBA" id="ARBA00023004"/>
    </source>
</evidence>
<dbReference type="GO" id="GO:0051213">
    <property type="term" value="F:dioxygenase activity"/>
    <property type="evidence" value="ECO:0007669"/>
    <property type="project" value="UniProtKB-KW"/>
</dbReference>
<dbReference type="Gene3D" id="2.102.10.10">
    <property type="entry name" value="Rieske [2Fe-2S] iron-sulphur domain"/>
    <property type="match status" value="1"/>
</dbReference>
<dbReference type="InterPro" id="IPR036922">
    <property type="entry name" value="Rieske_2Fe-2S_sf"/>
</dbReference>
<dbReference type="CDD" id="cd03469">
    <property type="entry name" value="Rieske_RO_Alpha_N"/>
    <property type="match status" value="1"/>
</dbReference>
<dbReference type="RefSeq" id="WP_183410611.1">
    <property type="nucleotide sequence ID" value="NZ_JACHWY010000002.1"/>
</dbReference>
<evidence type="ECO:0000256" key="3">
    <source>
        <dbReference type="ARBA" id="ARBA00022723"/>
    </source>
</evidence>
<dbReference type="Gene3D" id="3.90.380.10">
    <property type="entry name" value="Naphthalene 1,2-dioxygenase Alpha Subunit, Chain A, domain 1"/>
    <property type="match status" value="1"/>
</dbReference>
<dbReference type="Pfam" id="PF00848">
    <property type="entry name" value="Ring_hydroxyl_A"/>
    <property type="match status" value="1"/>
</dbReference>
<dbReference type="InterPro" id="IPR015879">
    <property type="entry name" value="Ring_hydroxy_dOase_asu_C_dom"/>
</dbReference>
<organism evidence="8 9">
    <name type="scientific">Litorivivens lipolytica</name>
    <dbReference type="NCBI Taxonomy" id="1524264"/>
    <lineage>
        <taxon>Bacteria</taxon>
        <taxon>Pseudomonadati</taxon>
        <taxon>Pseudomonadota</taxon>
        <taxon>Gammaproteobacteria</taxon>
        <taxon>Litorivivens</taxon>
    </lineage>
</organism>
<evidence type="ECO:0000313" key="9">
    <source>
        <dbReference type="Proteomes" id="UP000537130"/>
    </source>
</evidence>
<accession>A0A7W4Z5T9</accession>
<evidence type="ECO:0000259" key="7">
    <source>
        <dbReference type="PROSITE" id="PS51296"/>
    </source>
</evidence>
<sequence>MERRTELELTRELLGLAQSKRAWLDESVSGNPVSHYISDERFAAEQEHLFRALPHPVVHSSELPEPGSFLRRTVAGLPLLFTRDKNGVAHAWLNVCRHRGTRLVDDHSGCKHRFSCPYHAWTWNSQGELIGVPHEAQGFPDMDRSKMGLKRVGCREAYGWLWVQANTEDAPGIDEALAGLAPDFDWFGASDLTLQHSTERLGRANWKILVEGGIEAYHFRVAHRKTIAPYFFDNLSTYRSFGTHLRSVLAKKSLAELGQQPEESWRLREHSQVLYTLFPMNMLLVQSDHVAWIQLEPLSANETRIRVNTLVPADRIETPEDLTHWQKNHDITVTTLDEDFDIGESIQSGLASGANESLTFGRFEGALACFNQSIEQVLSSQSAKT</sequence>
<dbReference type="CDD" id="cd08887">
    <property type="entry name" value="RHO_alpha_C_3"/>
    <property type="match status" value="1"/>
</dbReference>
<dbReference type="InterPro" id="IPR017941">
    <property type="entry name" value="Rieske_2Fe-2S"/>
</dbReference>
<name>A0A7W4Z5T9_9GAMM</name>
<keyword evidence="5" id="KW-0408">Iron</keyword>
<evidence type="ECO:0000256" key="2">
    <source>
        <dbReference type="ARBA" id="ARBA00022714"/>
    </source>
</evidence>
<keyword evidence="9" id="KW-1185">Reference proteome</keyword>
<dbReference type="EMBL" id="JACHWY010000002">
    <property type="protein sequence ID" value="MBB3047854.1"/>
    <property type="molecule type" value="Genomic_DNA"/>
</dbReference>
<dbReference type="PANTHER" id="PTHR43756:SF5">
    <property type="entry name" value="CHOLINE MONOOXYGENASE, CHLOROPLASTIC"/>
    <property type="match status" value="1"/>
</dbReference>
<dbReference type="InterPro" id="IPR001663">
    <property type="entry name" value="Rng_hydr_dOase-A"/>
</dbReference>
<evidence type="ECO:0000256" key="1">
    <source>
        <dbReference type="ARBA" id="ARBA00001962"/>
    </source>
</evidence>
<dbReference type="Pfam" id="PF00355">
    <property type="entry name" value="Rieske"/>
    <property type="match status" value="1"/>
</dbReference>
<keyword evidence="4" id="KW-0560">Oxidoreductase</keyword>
<dbReference type="PRINTS" id="PR00090">
    <property type="entry name" value="RNGDIOXGNASE"/>
</dbReference>
<comment type="caution">
    <text evidence="8">The sequence shown here is derived from an EMBL/GenBank/DDBJ whole genome shotgun (WGS) entry which is preliminary data.</text>
</comment>
<dbReference type="SUPFAM" id="SSF55961">
    <property type="entry name" value="Bet v1-like"/>
    <property type="match status" value="1"/>
</dbReference>
<evidence type="ECO:0000256" key="4">
    <source>
        <dbReference type="ARBA" id="ARBA00023002"/>
    </source>
</evidence>
<dbReference type="PANTHER" id="PTHR43756">
    <property type="entry name" value="CHOLINE MONOOXYGENASE, CHLOROPLASTIC"/>
    <property type="match status" value="1"/>
</dbReference>
<dbReference type="SUPFAM" id="SSF50022">
    <property type="entry name" value="ISP domain"/>
    <property type="match status" value="1"/>
</dbReference>
<protein>
    <submittedName>
        <fullName evidence="8">Phenylpropionate dioxygenase-like ring-hydroxylating dioxygenase large terminal subunit</fullName>
    </submittedName>
</protein>
<keyword evidence="3" id="KW-0479">Metal-binding</keyword>
<dbReference type="GO" id="GO:0005506">
    <property type="term" value="F:iron ion binding"/>
    <property type="evidence" value="ECO:0007669"/>
    <property type="project" value="InterPro"/>
</dbReference>
<keyword evidence="2" id="KW-0001">2Fe-2S</keyword>
<evidence type="ECO:0000256" key="6">
    <source>
        <dbReference type="ARBA" id="ARBA00023014"/>
    </source>
</evidence>
<evidence type="ECO:0000313" key="8">
    <source>
        <dbReference type="EMBL" id="MBB3047854.1"/>
    </source>
</evidence>
<dbReference type="Proteomes" id="UP000537130">
    <property type="component" value="Unassembled WGS sequence"/>
</dbReference>
<reference evidence="8 9" key="1">
    <citation type="submission" date="2020-08" db="EMBL/GenBank/DDBJ databases">
        <title>Genomic Encyclopedia of Type Strains, Phase III (KMG-III): the genomes of soil and plant-associated and newly described type strains.</title>
        <authorList>
            <person name="Whitman W."/>
        </authorList>
    </citation>
    <scope>NUCLEOTIDE SEQUENCE [LARGE SCALE GENOMIC DNA]</scope>
    <source>
        <strain evidence="8 9">CECT 8654</strain>
    </source>
</reference>